<organism evidence="2 3">
    <name type="scientific">Flavobacterium terrigena</name>
    <dbReference type="NCBI Taxonomy" id="402734"/>
    <lineage>
        <taxon>Bacteria</taxon>
        <taxon>Pseudomonadati</taxon>
        <taxon>Bacteroidota</taxon>
        <taxon>Flavobacteriia</taxon>
        <taxon>Flavobacteriales</taxon>
        <taxon>Flavobacteriaceae</taxon>
        <taxon>Flavobacterium</taxon>
    </lineage>
</organism>
<feature type="domain" description="Glycosyltransferase 2-like" evidence="1">
    <location>
        <begin position="39"/>
        <end position="157"/>
    </location>
</feature>
<dbReference type="SUPFAM" id="SSF53448">
    <property type="entry name" value="Nucleotide-diphospho-sugar transferases"/>
    <property type="match status" value="1"/>
</dbReference>
<reference evidence="3" key="1">
    <citation type="submission" date="2016-10" db="EMBL/GenBank/DDBJ databases">
        <authorList>
            <person name="Varghese N."/>
            <person name="Submissions S."/>
        </authorList>
    </citation>
    <scope>NUCLEOTIDE SEQUENCE [LARGE SCALE GENOMIC DNA]</scope>
    <source>
        <strain evidence="3">DSM 17934</strain>
    </source>
</reference>
<evidence type="ECO:0000313" key="3">
    <source>
        <dbReference type="Proteomes" id="UP000199702"/>
    </source>
</evidence>
<dbReference type="Gene3D" id="3.90.550.10">
    <property type="entry name" value="Spore Coat Polysaccharide Biosynthesis Protein SpsA, Chain A"/>
    <property type="match status" value="1"/>
</dbReference>
<keyword evidence="2" id="KW-0808">Transferase</keyword>
<dbReference type="Pfam" id="PF00535">
    <property type="entry name" value="Glycos_transf_2"/>
    <property type="match status" value="1"/>
</dbReference>
<dbReference type="OrthoDB" id="1116632at2"/>
<dbReference type="InterPro" id="IPR029044">
    <property type="entry name" value="Nucleotide-diphossugar_trans"/>
</dbReference>
<gene>
    <name evidence="2" type="ORF">SAMN05660918_0867</name>
</gene>
<accession>A0A1H6RAZ7</accession>
<proteinExistence type="predicted"/>
<dbReference type="RefSeq" id="WP_091308518.1">
    <property type="nucleotide sequence ID" value="NZ_CBCSJU010000001.1"/>
</dbReference>
<dbReference type="InterPro" id="IPR001173">
    <property type="entry name" value="Glyco_trans_2-like"/>
</dbReference>
<dbReference type="STRING" id="402734.SAMN05660918_0867"/>
<dbReference type="Proteomes" id="UP000199702">
    <property type="component" value="Unassembled WGS sequence"/>
</dbReference>
<evidence type="ECO:0000313" key="2">
    <source>
        <dbReference type="EMBL" id="SEI48372.1"/>
    </source>
</evidence>
<evidence type="ECO:0000259" key="1">
    <source>
        <dbReference type="Pfam" id="PF00535"/>
    </source>
</evidence>
<name>A0A1H6RAZ7_9FLAO</name>
<dbReference type="AlphaFoldDB" id="A0A1H6RAZ7"/>
<dbReference type="EMBL" id="FNYA01000001">
    <property type="protein sequence ID" value="SEI48372.1"/>
    <property type="molecule type" value="Genomic_DNA"/>
</dbReference>
<protein>
    <submittedName>
        <fullName evidence="2">Glycosyl transferase family 2</fullName>
    </submittedName>
</protein>
<keyword evidence="3" id="KW-1185">Reference proteome</keyword>
<dbReference type="GO" id="GO:0016740">
    <property type="term" value="F:transferase activity"/>
    <property type="evidence" value="ECO:0007669"/>
    <property type="project" value="UniProtKB-KW"/>
</dbReference>
<sequence>MRVGNNPHKDKETTHANYLHQIVIPVYIPNLEAYFKDSFQILQLCVNSLLETIHDKTFVTIINNGSCLEIRNYLDNLYENNKIHEVIHTENIGKLNAILKGISGNNIPYVTISDSDVLFCSNWQEETMNVFHSFKKVGVVGITPQFKTYETYCGNVLFENYFSKQLKFTQVEQPVELEKFYESIGWGKEYNQDYLKYTLSIENSNCKALIGSGHYVATYKKVIFTEMPTFIGFKMGGTSEAFLDKIPLKYGLWRLTTAKNFAFHMGNVFEDWMSEIKSTTATNFNFGLYAEKGKIKNVSNIEFFIKNKLFNRLCFSKRFFKKLFYKNFGLPKQMRNNY</sequence>